<evidence type="ECO:0000256" key="1">
    <source>
        <dbReference type="SAM" id="MobiDB-lite"/>
    </source>
</evidence>
<feature type="region of interest" description="Disordered" evidence="1">
    <location>
        <begin position="208"/>
        <end position="395"/>
    </location>
</feature>
<feature type="compositionally biased region" description="Pro residues" evidence="1">
    <location>
        <begin position="365"/>
        <end position="383"/>
    </location>
</feature>
<feature type="compositionally biased region" description="Low complexity" evidence="1">
    <location>
        <begin position="231"/>
        <end position="240"/>
    </location>
</feature>
<feature type="compositionally biased region" description="Polar residues" evidence="1">
    <location>
        <begin position="384"/>
        <end position="393"/>
    </location>
</feature>
<comment type="caution">
    <text evidence="2">The sequence shown here is derived from an EMBL/GenBank/DDBJ whole genome shotgun (WGS) entry which is preliminary data.</text>
</comment>
<accession>A0A8H3ZEY5</accession>
<evidence type="ECO:0000313" key="2">
    <source>
        <dbReference type="EMBL" id="KAF0317124.1"/>
    </source>
</evidence>
<dbReference type="OrthoDB" id="4849399at2759"/>
<sequence length="516" mass="54704">MCLGNSDQFVCGVKVEWYRDQGRSRGVSWCVRSRAHILRAIVAAQCLPHHVDHPDFEGRFLPDVRIACNMTHGGDFARLIRPQFDRLVRHYAKKWVTANGPVVLKDTVTINAIVTEEYRFNQGLVDRCFNDVDAIERWLRVDLGKQDWWDKGEPRCQFTPIHAGGNSEPSHASDANNTCDADNSSLAEPAPFGHRLVHIHGPIEKAAANANAPQESQTPSTPTRSPPGPPLLGLFSAPASGLVGEKRGPMPAAASPVPAKDGTPGLGPALWRPIPTAGVPNLEPSPVMFPPTPARSLASARAPSTAPPSSEGWAFPSSSSSSPGPRGPPAPSTIATSRSRSAAPSTFDSSVAPPSFVPSSFSPSFVPPSFSPSPAQRHPPPPTTILTDGTRSVTGAAPSTLVSSIAPLPSVHSSLPRRFRESVRPPPPPTTILTDGATDAPSVFEAPAVEHAHYGDGNGDGGSGGHGGYGMGVENGAQTWEDRIRESFEATHLAWRYVVEVEAAAKALMFGIDGIV</sequence>
<feature type="compositionally biased region" description="Low complexity" evidence="1">
    <location>
        <begin position="332"/>
        <end position="364"/>
    </location>
</feature>
<dbReference type="Proteomes" id="UP000434172">
    <property type="component" value="Unassembled WGS sequence"/>
</dbReference>
<feature type="compositionally biased region" description="Polar residues" evidence="1">
    <location>
        <begin position="167"/>
        <end position="186"/>
    </location>
</feature>
<reference evidence="2 3" key="1">
    <citation type="submission" date="2019-12" db="EMBL/GenBank/DDBJ databases">
        <title>A genome sequence resource for the geographically widespread anthracnose pathogen Colletotrichum asianum.</title>
        <authorList>
            <person name="Meng Y."/>
        </authorList>
    </citation>
    <scope>NUCLEOTIDE SEQUENCE [LARGE SCALE GENOMIC DNA]</scope>
    <source>
        <strain evidence="2 3">ICMP 18580</strain>
    </source>
</reference>
<gene>
    <name evidence="2" type="ORF">GQ607_015641</name>
</gene>
<keyword evidence="3" id="KW-1185">Reference proteome</keyword>
<evidence type="ECO:0000313" key="3">
    <source>
        <dbReference type="Proteomes" id="UP000434172"/>
    </source>
</evidence>
<feature type="compositionally biased region" description="Low complexity" evidence="1">
    <location>
        <begin position="212"/>
        <end position="223"/>
    </location>
</feature>
<name>A0A8H3ZEY5_9PEZI</name>
<feature type="region of interest" description="Disordered" evidence="1">
    <location>
        <begin position="413"/>
        <end position="439"/>
    </location>
</feature>
<dbReference type="EMBL" id="WOWK01000137">
    <property type="protein sequence ID" value="KAF0317124.1"/>
    <property type="molecule type" value="Genomic_DNA"/>
</dbReference>
<protein>
    <submittedName>
        <fullName evidence="2">Uncharacterized protein</fullName>
    </submittedName>
</protein>
<organism evidence="2 3">
    <name type="scientific">Colletotrichum asianum</name>
    <dbReference type="NCBI Taxonomy" id="702518"/>
    <lineage>
        <taxon>Eukaryota</taxon>
        <taxon>Fungi</taxon>
        <taxon>Dikarya</taxon>
        <taxon>Ascomycota</taxon>
        <taxon>Pezizomycotina</taxon>
        <taxon>Sordariomycetes</taxon>
        <taxon>Hypocreomycetidae</taxon>
        <taxon>Glomerellales</taxon>
        <taxon>Glomerellaceae</taxon>
        <taxon>Colletotrichum</taxon>
        <taxon>Colletotrichum gloeosporioides species complex</taxon>
    </lineage>
</organism>
<feature type="region of interest" description="Disordered" evidence="1">
    <location>
        <begin position="159"/>
        <end position="187"/>
    </location>
</feature>
<feature type="compositionally biased region" description="Low complexity" evidence="1">
    <location>
        <begin position="294"/>
        <end position="324"/>
    </location>
</feature>
<proteinExistence type="predicted"/>
<dbReference type="AlphaFoldDB" id="A0A8H3ZEY5"/>